<feature type="transmembrane region" description="Helical" evidence="1">
    <location>
        <begin position="77"/>
        <end position="100"/>
    </location>
</feature>
<evidence type="ECO:0000313" key="3">
    <source>
        <dbReference type="Proteomes" id="UP001201980"/>
    </source>
</evidence>
<dbReference type="Proteomes" id="UP001201980">
    <property type="component" value="Unassembled WGS sequence"/>
</dbReference>
<name>A0AAD5WXD8_9PEZI</name>
<organism evidence="2 3">
    <name type="scientific">Zalerion maritima</name>
    <dbReference type="NCBI Taxonomy" id="339359"/>
    <lineage>
        <taxon>Eukaryota</taxon>
        <taxon>Fungi</taxon>
        <taxon>Dikarya</taxon>
        <taxon>Ascomycota</taxon>
        <taxon>Pezizomycotina</taxon>
        <taxon>Sordariomycetes</taxon>
        <taxon>Lulworthiomycetidae</taxon>
        <taxon>Lulworthiales</taxon>
        <taxon>Lulworthiaceae</taxon>
        <taxon>Zalerion</taxon>
    </lineage>
</organism>
<evidence type="ECO:0008006" key="4">
    <source>
        <dbReference type="Google" id="ProtNLM"/>
    </source>
</evidence>
<evidence type="ECO:0000313" key="2">
    <source>
        <dbReference type="EMBL" id="KAJ2906347.1"/>
    </source>
</evidence>
<keyword evidence="1" id="KW-0812">Transmembrane</keyword>
<feature type="transmembrane region" description="Helical" evidence="1">
    <location>
        <begin position="120"/>
        <end position="143"/>
    </location>
</feature>
<reference evidence="2" key="1">
    <citation type="submission" date="2022-07" db="EMBL/GenBank/DDBJ databases">
        <title>Draft genome sequence of Zalerion maritima ATCC 34329, a (micro)plastics degrading marine fungus.</title>
        <authorList>
            <person name="Paco A."/>
            <person name="Goncalves M.F.M."/>
            <person name="Rocha-Santos T.A.P."/>
            <person name="Alves A."/>
        </authorList>
    </citation>
    <scope>NUCLEOTIDE SEQUENCE</scope>
    <source>
        <strain evidence="2">ATCC 34329</strain>
    </source>
</reference>
<proteinExistence type="predicted"/>
<keyword evidence="3" id="KW-1185">Reference proteome</keyword>
<dbReference type="AlphaFoldDB" id="A0AAD5WXD8"/>
<sequence>MRTQGLTSKGPPQGPNIQQYLRIAVIALSVVSLVCAAVSLGIAPWPFGAPGFVIFVAVKTFIIYGAIWFVELQVIHMYYRLGVMIAYCFNIIFWLSAWSWSASWATAYCLYYSGCADNGAMAACAAFGAFTWVVSIAHLFFYIRSCLRDVPEQVPGPYNGAAGFHNNAELGQVKQDIPPQQPYVAQQYPQQTHSSQ</sequence>
<keyword evidence="1" id="KW-0472">Membrane</keyword>
<feature type="transmembrane region" description="Helical" evidence="1">
    <location>
        <begin position="20"/>
        <end position="43"/>
    </location>
</feature>
<feature type="transmembrane region" description="Helical" evidence="1">
    <location>
        <begin position="49"/>
        <end position="70"/>
    </location>
</feature>
<protein>
    <recommendedName>
        <fullName evidence="4">MARVEL domain-containing protein</fullName>
    </recommendedName>
</protein>
<dbReference type="EMBL" id="JAKWBI020000015">
    <property type="protein sequence ID" value="KAJ2906347.1"/>
    <property type="molecule type" value="Genomic_DNA"/>
</dbReference>
<comment type="caution">
    <text evidence="2">The sequence shown here is derived from an EMBL/GenBank/DDBJ whole genome shotgun (WGS) entry which is preliminary data.</text>
</comment>
<evidence type="ECO:0000256" key="1">
    <source>
        <dbReference type="SAM" id="Phobius"/>
    </source>
</evidence>
<keyword evidence="1" id="KW-1133">Transmembrane helix</keyword>
<gene>
    <name evidence="2" type="ORF">MKZ38_002063</name>
</gene>
<accession>A0AAD5WXD8</accession>